<proteinExistence type="inferred from homology"/>
<dbReference type="InterPro" id="IPR039261">
    <property type="entry name" value="FNR_nucleotide-bd"/>
</dbReference>
<keyword evidence="6" id="KW-0249">Electron transport</keyword>
<dbReference type="InterPro" id="IPR013121">
    <property type="entry name" value="Fe_red_NAD-bd_6"/>
</dbReference>
<evidence type="ECO:0000256" key="4">
    <source>
        <dbReference type="ARBA" id="ARBA00022448"/>
    </source>
</evidence>
<comment type="catalytic activity">
    <reaction evidence="8">
        <text>2 a Fe(II)-siderophore + NADP(+) + H(+) = 2 a Fe(III)-siderophore + NADPH</text>
        <dbReference type="Rhea" id="RHEA:28795"/>
        <dbReference type="Rhea" id="RHEA-COMP:11342"/>
        <dbReference type="Rhea" id="RHEA-COMP:11344"/>
        <dbReference type="ChEBI" id="CHEBI:15378"/>
        <dbReference type="ChEBI" id="CHEBI:29033"/>
        <dbReference type="ChEBI" id="CHEBI:29034"/>
        <dbReference type="ChEBI" id="CHEBI:57783"/>
        <dbReference type="ChEBI" id="CHEBI:58349"/>
        <dbReference type="EC" id="1.16.1.9"/>
    </reaction>
</comment>
<keyword evidence="9" id="KW-0812">Transmembrane</keyword>
<dbReference type="CDD" id="cd06186">
    <property type="entry name" value="NOX_Duox_like_FAD_NADP"/>
    <property type="match status" value="1"/>
</dbReference>
<keyword evidence="9" id="KW-1133">Transmembrane helix</keyword>
<accession>A0ABR1S8G1</accession>
<feature type="domain" description="FAD-binding FR-type" evidence="10">
    <location>
        <begin position="219"/>
        <end position="338"/>
    </location>
</feature>
<comment type="caution">
    <text evidence="11">The sequence shown here is derived from an EMBL/GenBank/DDBJ whole genome shotgun (WGS) entry which is preliminary data.</text>
</comment>
<evidence type="ECO:0000256" key="6">
    <source>
        <dbReference type="ARBA" id="ARBA00022982"/>
    </source>
</evidence>
<evidence type="ECO:0000313" key="11">
    <source>
        <dbReference type="EMBL" id="KAK8028112.1"/>
    </source>
</evidence>
<keyword evidence="12" id="KW-1185">Reference proteome</keyword>
<name>A0ABR1S8G1_9PEZI</name>
<dbReference type="EC" id="1.16.1.9" evidence="3"/>
<evidence type="ECO:0000256" key="7">
    <source>
        <dbReference type="ARBA" id="ARBA00023002"/>
    </source>
</evidence>
<evidence type="ECO:0000256" key="1">
    <source>
        <dbReference type="ARBA" id="ARBA00004651"/>
    </source>
</evidence>
<comment type="similarity">
    <text evidence="2">Belongs to the ferric reductase (FRE) family.</text>
</comment>
<dbReference type="EMBL" id="JAQQWI010000007">
    <property type="protein sequence ID" value="KAK8028112.1"/>
    <property type="molecule type" value="Genomic_DNA"/>
</dbReference>
<keyword evidence="4" id="KW-0813">Transport</keyword>
<reference evidence="11 12" key="1">
    <citation type="submission" date="2023-01" db="EMBL/GenBank/DDBJ databases">
        <title>Analysis of 21 Apiospora genomes using comparative genomics revels a genus with tremendous synthesis potential of carbohydrate active enzymes and secondary metabolites.</title>
        <authorList>
            <person name="Sorensen T."/>
        </authorList>
    </citation>
    <scope>NUCLEOTIDE SEQUENCE [LARGE SCALE GENOMIC DNA]</scope>
    <source>
        <strain evidence="11 12">CBS 20057</strain>
    </source>
</reference>
<comment type="subcellular location">
    <subcellularLocation>
        <location evidence="1">Cell membrane</location>
        <topology evidence="1">Multi-pass membrane protein</topology>
    </subcellularLocation>
</comment>
<keyword evidence="9" id="KW-0472">Membrane</keyword>
<evidence type="ECO:0000313" key="12">
    <source>
        <dbReference type="Proteomes" id="UP001396898"/>
    </source>
</evidence>
<dbReference type="PANTHER" id="PTHR32361">
    <property type="entry name" value="FERRIC/CUPRIC REDUCTASE TRANSMEMBRANE COMPONENT"/>
    <property type="match status" value="1"/>
</dbReference>
<feature type="transmembrane region" description="Helical" evidence="9">
    <location>
        <begin position="210"/>
        <end position="227"/>
    </location>
</feature>
<evidence type="ECO:0000256" key="8">
    <source>
        <dbReference type="ARBA" id="ARBA00048483"/>
    </source>
</evidence>
<dbReference type="InterPro" id="IPR017938">
    <property type="entry name" value="Riboflavin_synthase-like_b-brl"/>
</dbReference>
<keyword evidence="5" id="KW-1003">Cell membrane</keyword>
<evidence type="ECO:0000256" key="5">
    <source>
        <dbReference type="ARBA" id="ARBA00022475"/>
    </source>
</evidence>
<dbReference type="Pfam" id="PF08022">
    <property type="entry name" value="FAD_binding_8"/>
    <property type="match status" value="1"/>
</dbReference>
<evidence type="ECO:0000259" key="10">
    <source>
        <dbReference type="PROSITE" id="PS51384"/>
    </source>
</evidence>
<dbReference type="Pfam" id="PF08030">
    <property type="entry name" value="NAD_binding_6"/>
    <property type="match status" value="1"/>
</dbReference>
<dbReference type="PROSITE" id="PS51384">
    <property type="entry name" value="FAD_FR"/>
    <property type="match status" value="1"/>
</dbReference>
<dbReference type="InterPro" id="IPR013112">
    <property type="entry name" value="FAD-bd_8"/>
</dbReference>
<dbReference type="InterPro" id="IPR051410">
    <property type="entry name" value="Ferric/Cupric_Reductase"/>
</dbReference>
<dbReference type="Gene3D" id="3.40.50.80">
    <property type="entry name" value="Nucleotide-binding domain of ferredoxin-NADP reductase (FNR) module"/>
    <property type="match status" value="1"/>
</dbReference>
<dbReference type="SUPFAM" id="SSF63380">
    <property type="entry name" value="Riboflavin synthase domain-like"/>
    <property type="match status" value="1"/>
</dbReference>
<gene>
    <name evidence="11" type="ORF">PG991_005168</name>
</gene>
<evidence type="ECO:0000256" key="3">
    <source>
        <dbReference type="ARBA" id="ARBA00012668"/>
    </source>
</evidence>
<protein>
    <recommendedName>
        <fullName evidence="3">ferric-chelate reductase (NADPH)</fullName>
        <ecNumber evidence="3">1.16.1.9</ecNumber>
    </recommendedName>
</protein>
<feature type="transmembrane region" description="Helical" evidence="9">
    <location>
        <begin position="59"/>
        <end position="77"/>
    </location>
</feature>
<organism evidence="11 12">
    <name type="scientific">Apiospora marii</name>
    <dbReference type="NCBI Taxonomy" id="335849"/>
    <lineage>
        <taxon>Eukaryota</taxon>
        <taxon>Fungi</taxon>
        <taxon>Dikarya</taxon>
        <taxon>Ascomycota</taxon>
        <taxon>Pezizomycotina</taxon>
        <taxon>Sordariomycetes</taxon>
        <taxon>Xylariomycetidae</taxon>
        <taxon>Amphisphaeriales</taxon>
        <taxon>Apiosporaceae</taxon>
        <taxon>Apiospora</taxon>
    </lineage>
</organism>
<evidence type="ECO:0000256" key="2">
    <source>
        <dbReference type="ARBA" id="ARBA00006278"/>
    </source>
</evidence>
<dbReference type="Proteomes" id="UP001396898">
    <property type="component" value="Unassembled WGS sequence"/>
</dbReference>
<feature type="transmembrane region" description="Helical" evidence="9">
    <location>
        <begin position="6"/>
        <end position="27"/>
    </location>
</feature>
<dbReference type="PANTHER" id="PTHR32361:SF26">
    <property type="entry name" value="FAD-BINDING 8 DOMAIN-CONTAINING PROTEIN-RELATED"/>
    <property type="match status" value="1"/>
</dbReference>
<evidence type="ECO:0000256" key="9">
    <source>
        <dbReference type="SAM" id="Phobius"/>
    </source>
</evidence>
<dbReference type="InterPro" id="IPR017927">
    <property type="entry name" value="FAD-bd_FR_type"/>
</dbReference>
<sequence>MEISEYYALSLSAAFALVLLPLLLFAARWLRGHIGHDLHCLLHPLLPPSISFKVLISRYEFVVCCSLLALNILYVTLDNDDIESVVRRLGHMALVNLVPTSCGAHMNQLASICGIHHDRYFRFHAYLGVLFVAEAILHTAFALQLPNVSINSYAELIALSSVCAIFVSSILHYWFFELFSYIHTFLASAILVALWLHLPSTPLRERPRLYILLCSVLFISIKTWRYLNIAYLSFSGWRQSMATIEKHGDSVEIRVRLARPLKLHAGQYIYLSLWGLSSLSAFEYHPFQICWEYADEHAQQVIVLLAQARRGFSRRLLMATPYEHRALIEGPYGKTLSLGQYGTVLLFATDMGIAGQLPYIRKLLEQYQQCKVKTRRIALFWELEDEGYRYWVKEWMNQMLSLDSDYVSP</sequence>
<feature type="transmembrane region" description="Helical" evidence="9">
    <location>
        <begin position="181"/>
        <end position="198"/>
    </location>
</feature>
<keyword evidence="7" id="KW-0560">Oxidoreductase</keyword>
<feature type="transmembrane region" description="Helical" evidence="9">
    <location>
        <begin position="125"/>
        <end position="144"/>
    </location>
</feature>